<keyword evidence="3" id="KW-0833">Ubl conjugation pathway</keyword>
<evidence type="ECO:0000259" key="5">
    <source>
        <dbReference type="Pfam" id="PF01485"/>
    </source>
</evidence>
<keyword evidence="2" id="KW-0863">Zinc-finger</keyword>
<dbReference type="CDD" id="cd20336">
    <property type="entry name" value="Rcat_RBR"/>
    <property type="match status" value="1"/>
</dbReference>
<sequence>MNMSLSTERTPVPTWSCVLCCDEHHDYCAIHINETEVCKRCIRDLFAVALKHEFNYPVLWEGTYLQLWQFSHIITADFIQQYEEKEKEYKCAPSERLYCQHTSAKPSLWVRSEQMCEAFVGGKRNEPDSINVTSACSDCNGVTCLKCGTALAGIEKTVDHACGKRRRLAERLVELEDQAAFEGLEQGKDWRFCPGATCKRRLELSEACNHITCGFCGTGFCFICGKQEDGDSRRMETAGTGSPAAARGTTTQTARMQRLMHQTTACLSKRRSVSRPQYKTAKVALDG</sequence>
<dbReference type="InterPro" id="IPR031127">
    <property type="entry name" value="E3_UB_ligase_RBR"/>
</dbReference>
<feature type="domain" description="IBR" evidence="5">
    <location>
        <begin position="183"/>
        <end position="228"/>
    </location>
</feature>
<evidence type="ECO:0000256" key="4">
    <source>
        <dbReference type="ARBA" id="ARBA00022833"/>
    </source>
</evidence>
<dbReference type="GO" id="GO:0016567">
    <property type="term" value="P:protein ubiquitination"/>
    <property type="evidence" value="ECO:0007669"/>
    <property type="project" value="InterPro"/>
</dbReference>
<gene>
    <name evidence="6" type="ORF">LTR36_010876</name>
</gene>
<protein>
    <recommendedName>
        <fullName evidence="5">IBR domain-containing protein</fullName>
    </recommendedName>
</protein>
<dbReference type="PANTHER" id="PTHR11685">
    <property type="entry name" value="RBR FAMILY RING FINGER AND IBR DOMAIN-CONTAINING"/>
    <property type="match status" value="1"/>
</dbReference>
<reference evidence="6 7" key="1">
    <citation type="submission" date="2021-11" db="EMBL/GenBank/DDBJ databases">
        <title>Black yeast isolated from Biological Soil Crust.</title>
        <authorList>
            <person name="Kurbessoian T."/>
        </authorList>
    </citation>
    <scope>NUCLEOTIDE SEQUENCE [LARGE SCALE GENOMIC DNA]</scope>
    <source>
        <strain evidence="6 7">CCFEE 5522</strain>
    </source>
</reference>
<organism evidence="6 7">
    <name type="scientific">Oleoguttula mirabilis</name>
    <dbReference type="NCBI Taxonomy" id="1507867"/>
    <lineage>
        <taxon>Eukaryota</taxon>
        <taxon>Fungi</taxon>
        <taxon>Dikarya</taxon>
        <taxon>Ascomycota</taxon>
        <taxon>Pezizomycotina</taxon>
        <taxon>Dothideomycetes</taxon>
        <taxon>Dothideomycetidae</taxon>
        <taxon>Mycosphaerellales</taxon>
        <taxon>Teratosphaeriaceae</taxon>
        <taxon>Oleoguttula</taxon>
    </lineage>
</organism>
<keyword evidence="4" id="KW-0862">Zinc</keyword>
<evidence type="ECO:0000256" key="3">
    <source>
        <dbReference type="ARBA" id="ARBA00022786"/>
    </source>
</evidence>
<evidence type="ECO:0000313" key="7">
    <source>
        <dbReference type="Proteomes" id="UP001324427"/>
    </source>
</evidence>
<evidence type="ECO:0000256" key="1">
    <source>
        <dbReference type="ARBA" id="ARBA00022723"/>
    </source>
</evidence>
<keyword evidence="7" id="KW-1185">Reference proteome</keyword>
<dbReference type="GO" id="GO:0008270">
    <property type="term" value="F:zinc ion binding"/>
    <property type="evidence" value="ECO:0007669"/>
    <property type="project" value="UniProtKB-KW"/>
</dbReference>
<keyword evidence="1" id="KW-0479">Metal-binding</keyword>
<dbReference type="Gene3D" id="1.20.120.1750">
    <property type="match status" value="1"/>
</dbReference>
<accession>A0AAV9J3N3</accession>
<comment type="caution">
    <text evidence="6">The sequence shown here is derived from an EMBL/GenBank/DDBJ whole genome shotgun (WGS) entry which is preliminary data.</text>
</comment>
<dbReference type="Pfam" id="PF01485">
    <property type="entry name" value="IBR"/>
    <property type="match status" value="1"/>
</dbReference>
<proteinExistence type="predicted"/>
<dbReference type="SUPFAM" id="SSF57850">
    <property type="entry name" value="RING/U-box"/>
    <property type="match status" value="1"/>
</dbReference>
<dbReference type="InterPro" id="IPR002867">
    <property type="entry name" value="IBR_dom"/>
</dbReference>
<evidence type="ECO:0000313" key="6">
    <source>
        <dbReference type="EMBL" id="KAK4539531.1"/>
    </source>
</evidence>
<dbReference type="AlphaFoldDB" id="A0AAV9J3N3"/>
<dbReference type="GO" id="GO:0004842">
    <property type="term" value="F:ubiquitin-protein transferase activity"/>
    <property type="evidence" value="ECO:0007669"/>
    <property type="project" value="InterPro"/>
</dbReference>
<name>A0AAV9J3N3_9PEZI</name>
<dbReference type="EMBL" id="JAVFHQ010000091">
    <property type="protein sequence ID" value="KAK4539531.1"/>
    <property type="molecule type" value="Genomic_DNA"/>
</dbReference>
<dbReference type="Proteomes" id="UP001324427">
    <property type="component" value="Unassembled WGS sequence"/>
</dbReference>
<evidence type="ECO:0000256" key="2">
    <source>
        <dbReference type="ARBA" id="ARBA00022771"/>
    </source>
</evidence>